<evidence type="ECO:0000313" key="3">
    <source>
        <dbReference type="Proteomes" id="UP000009026"/>
    </source>
</evidence>
<name>A0A0H4WKT8_9BACT</name>
<dbReference type="KEGG" id="mym:A176_000256"/>
<feature type="transmembrane region" description="Helical" evidence="1">
    <location>
        <begin position="102"/>
        <end position="126"/>
    </location>
</feature>
<keyword evidence="1" id="KW-0812">Transmembrane</keyword>
<accession>A0A0H4WKT8</accession>
<reference evidence="2 3" key="1">
    <citation type="journal article" date="2016" name="PLoS ONE">
        <title>Complete Genome Sequence and Comparative Genomics of a Novel Myxobacterium Myxococcus hansupus.</title>
        <authorList>
            <person name="Sharma G."/>
            <person name="Narwani T."/>
            <person name="Subramanian S."/>
        </authorList>
    </citation>
    <scope>NUCLEOTIDE SEQUENCE [LARGE SCALE GENOMIC DNA]</scope>
    <source>
        <strain evidence="3">mixupus</strain>
    </source>
</reference>
<evidence type="ECO:0000256" key="1">
    <source>
        <dbReference type="SAM" id="Phobius"/>
    </source>
</evidence>
<sequence length="129" mass="14195">MALFALTAFLARSAYDFDSHAVDVSGVIIGHLPQQCSKTDDKKRSTSYTCYQYLVRYEADGVSHEAPVEMDRTSVQDRQGEAVELRMDPRTRKVHFAGLGPWAGPIITSIFGLLCFGAAALAHALFKNV</sequence>
<keyword evidence="1" id="KW-0472">Membrane</keyword>
<evidence type="ECO:0000313" key="2">
    <source>
        <dbReference type="EMBL" id="AKQ63344.1"/>
    </source>
</evidence>
<dbReference type="PATRIC" id="fig|1297742.4.peg.264"/>
<proteinExistence type="predicted"/>
<evidence type="ECO:0008006" key="4">
    <source>
        <dbReference type="Google" id="ProtNLM"/>
    </source>
</evidence>
<dbReference type="Proteomes" id="UP000009026">
    <property type="component" value="Chromosome"/>
</dbReference>
<dbReference type="EMBL" id="CP012109">
    <property type="protein sequence ID" value="AKQ63344.1"/>
    <property type="molecule type" value="Genomic_DNA"/>
</dbReference>
<keyword evidence="3" id="KW-1185">Reference proteome</keyword>
<keyword evidence="1" id="KW-1133">Transmembrane helix</keyword>
<organism evidence="2 3">
    <name type="scientific">Pseudomyxococcus hansupus</name>
    <dbReference type="NCBI Taxonomy" id="1297742"/>
    <lineage>
        <taxon>Bacteria</taxon>
        <taxon>Pseudomonadati</taxon>
        <taxon>Myxococcota</taxon>
        <taxon>Myxococcia</taxon>
        <taxon>Myxococcales</taxon>
        <taxon>Cystobacterineae</taxon>
        <taxon>Myxococcaceae</taxon>
        <taxon>Pseudomyxococcus</taxon>
    </lineage>
</organism>
<dbReference type="AlphaFoldDB" id="A0A0H4WKT8"/>
<protein>
    <recommendedName>
        <fullName evidence="4">DUF3592 domain-containing protein</fullName>
    </recommendedName>
</protein>
<gene>
    <name evidence="2" type="ORF">A176_000256</name>
</gene>